<reference evidence="5" key="1">
    <citation type="journal article" date="2020" name="Nature">
        <title>Giant virus diversity and host interactions through global metagenomics.</title>
        <authorList>
            <person name="Schulz F."/>
            <person name="Roux S."/>
            <person name="Paez-Espino D."/>
            <person name="Jungbluth S."/>
            <person name="Walsh D.A."/>
            <person name="Denef V.J."/>
            <person name="McMahon K.D."/>
            <person name="Konstantinidis K.T."/>
            <person name="Eloe-Fadrosh E.A."/>
            <person name="Kyrpides N.C."/>
            <person name="Woyke T."/>
        </authorList>
    </citation>
    <scope>NUCLEOTIDE SEQUENCE</scope>
    <source>
        <strain evidence="5">GVMAG-M-3300025860-12</strain>
    </source>
</reference>
<dbReference type="Pfam" id="PF00910">
    <property type="entry name" value="RNA_helicase"/>
    <property type="match status" value="1"/>
</dbReference>
<dbReference type="Gene3D" id="3.40.50.300">
    <property type="entry name" value="P-loop containing nucleotide triphosphate hydrolases"/>
    <property type="match status" value="1"/>
</dbReference>
<comment type="similarity">
    <text evidence="1">Belongs to the activator 1 large subunit family.</text>
</comment>
<proteinExistence type="inferred from homology"/>
<dbReference type="GO" id="GO:0005634">
    <property type="term" value="C:nucleus"/>
    <property type="evidence" value="ECO:0007669"/>
    <property type="project" value="TreeGrafter"/>
</dbReference>
<evidence type="ECO:0000259" key="3">
    <source>
        <dbReference type="Pfam" id="PF00910"/>
    </source>
</evidence>
<dbReference type="AlphaFoldDB" id="A0A6C0J440"/>
<dbReference type="InterPro" id="IPR013725">
    <property type="entry name" value="DNA_replication_fac_RFC1_C"/>
</dbReference>
<evidence type="ECO:0008006" key="6">
    <source>
        <dbReference type="Google" id="ProtNLM"/>
    </source>
</evidence>
<dbReference type="InterPro" id="IPR008921">
    <property type="entry name" value="DNA_pol3_clamp-load_cplx_C"/>
</dbReference>
<dbReference type="PANTHER" id="PTHR23389">
    <property type="entry name" value="CHROMOSOME TRANSMISSION FIDELITY FACTOR 18"/>
    <property type="match status" value="1"/>
</dbReference>
<dbReference type="EMBL" id="MN740323">
    <property type="protein sequence ID" value="QHU00073.1"/>
    <property type="molecule type" value="Genomic_DNA"/>
</dbReference>
<evidence type="ECO:0000259" key="4">
    <source>
        <dbReference type="Pfam" id="PF08519"/>
    </source>
</evidence>
<dbReference type="InterPro" id="IPR027417">
    <property type="entry name" value="P-loop_NTPase"/>
</dbReference>
<evidence type="ECO:0000313" key="5">
    <source>
        <dbReference type="EMBL" id="QHU00073.1"/>
    </source>
</evidence>
<name>A0A6C0J440_9ZZZZ</name>
<dbReference type="InterPro" id="IPR000605">
    <property type="entry name" value="Helicase_SF3_ssDNA/RNA_vir"/>
</dbReference>
<protein>
    <recommendedName>
        <fullName evidence="6">DNA replication factor RFC1 C-terminal domain-containing protein</fullName>
    </recommendedName>
</protein>
<dbReference type="GO" id="GO:0003677">
    <property type="term" value="F:DNA binding"/>
    <property type="evidence" value="ECO:0007669"/>
    <property type="project" value="InterPro"/>
</dbReference>
<dbReference type="GO" id="GO:0005524">
    <property type="term" value="F:ATP binding"/>
    <property type="evidence" value="ECO:0007669"/>
    <property type="project" value="InterPro"/>
</dbReference>
<dbReference type="GO" id="GO:0003724">
    <property type="term" value="F:RNA helicase activity"/>
    <property type="evidence" value="ECO:0007669"/>
    <property type="project" value="InterPro"/>
</dbReference>
<dbReference type="GO" id="GO:0006260">
    <property type="term" value="P:DNA replication"/>
    <property type="evidence" value="ECO:0007669"/>
    <property type="project" value="UniProtKB-KW"/>
</dbReference>
<dbReference type="Gene3D" id="1.20.272.10">
    <property type="match status" value="1"/>
</dbReference>
<evidence type="ECO:0000256" key="1">
    <source>
        <dbReference type="ARBA" id="ARBA00006116"/>
    </source>
</evidence>
<organism evidence="5">
    <name type="scientific">viral metagenome</name>
    <dbReference type="NCBI Taxonomy" id="1070528"/>
    <lineage>
        <taxon>unclassified sequences</taxon>
        <taxon>metagenomes</taxon>
        <taxon>organismal metagenomes</taxon>
    </lineage>
</organism>
<dbReference type="GO" id="GO:0003723">
    <property type="term" value="F:RNA binding"/>
    <property type="evidence" value="ECO:0007669"/>
    <property type="project" value="InterPro"/>
</dbReference>
<dbReference type="SUPFAM" id="SSF52540">
    <property type="entry name" value="P-loop containing nucleoside triphosphate hydrolases"/>
    <property type="match status" value="1"/>
</dbReference>
<dbReference type="Pfam" id="PF08519">
    <property type="entry name" value="RFC1"/>
    <property type="match status" value="1"/>
</dbReference>
<keyword evidence="2" id="KW-0235">DNA replication</keyword>
<feature type="domain" description="Helicase superfamily 3 single-stranded DNA/RNA virus" evidence="3">
    <location>
        <begin position="45"/>
        <end position="144"/>
    </location>
</feature>
<sequence length="453" mass="53886">MVIMKELWINKWKPNNIKEFIGNKNNIKILDRWLETFDTHNENSIIITGTYGIGKSLITKLLLDKYNYNYNIIYPDDIKKHRADDDFLDIYNYNNSINCKVNIKNTTKKKIAVVFDETELISLSNERKFILSIYKNNNKHKLFPLIFISNNHHSKLINDLKKNCTEIKFPPPSTFDLIKYVHYICKKEKLQITNNENILKLIEFSQKDIRRLINILQEFSYNYKELNNKNTDEFIDNSIKKNVDIGLYDASINLLNKYNDYNTTYRLYETEKVLLPLMINENYYKKVLQKKDNWKLQLDQLLNISNSISIGDLIETSIYTDQNWYLQNIHGYYTCLNTSYWINKSDYLLKYNDIKFSADLNKTSLKNINKKNINSLHKIINKKNIEELLILCKFSNTLFKNNENEKLITILKSYKKNINIKDIELCLKIDKTVEFISLTTKEKKLIESKIDNI</sequence>
<accession>A0A6C0J440</accession>
<dbReference type="GO" id="GO:0003689">
    <property type="term" value="F:DNA clamp loader activity"/>
    <property type="evidence" value="ECO:0007669"/>
    <property type="project" value="InterPro"/>
</dbReference>
<evidence type="ECO:0000256" key="2">
    <source>
        <dbReference type="ARBA" id="ARBA00022705"/>
    </source>
</evidence>
<dbReference type="PANTHER" id="PTHR23389:SF6">
    <property type="entry name" value="REPLICATION FACTOR C SUBUNIT 1"/>
    <property type="match status" value="1"/>
</dbReference>
<dbReference type="SUPFAM" id="SSF48019">
    <property type="entry name" value="post-AAA+ oligomerization domain-like"/>
    <property type="match status" value="1"/>
</dbReference>
<feature type="domain" description="DNA replication factor RFC1 C-terminal" evidence="4">
    <location>
        <begin position="308"/>
        <end position="382"/>
    </location>
</feature>
<dbReference type="GO" id="GO:0005663">
    <property type="term" value="C:DNA replication factor C complex"/>
    <property type="evidence" value="ECO:0007669"/>
    <property type="project" value="InterPro"/>
</dbReference>
<dbReference type="Gene3D" id="1.10.8.60">
    <property type="match status" value="1"/>
</dbReference>